<accession>W5TJR9</accession>
<evidence type="ECO:0000256" key="2">
    <source>
        <dbReference type="ARBA" id="ARBA00023002"/>
    </source>
</evidence>
<dbReference type="InterPro" id="IPR036291">
    <property type="entry name" value="NAD(P)-bd_dom_sf"/>
</dbReference>
<dbReference type="PATRIC" id="fig|1415166.3.peg.4967"/>
<dbReference type="PANTHER" id="PTHR43103:SF5">
    <property type="entry name" value="4-EPIMERASE, PUTATIVE (AFU_ORTHOLOGUE AFUA_7G00360)-RELATED"/>
    <property type="match status" value="1"/>
</dbReference>
<evidence type="ECO:0000259" key="4">
    <source>
        <dbReference type="Pfam" id="PF01370"/>
    </source>
</evidence>
<dbReference type="Gene3D" id="3.40.50.720">
    <property type="entry name" value="NAD(P)-binding Rossmann-like Domain"/>
    <property type="match status" value="1"/>
</dbReference>
<keyword evidence="2" id="KW-0560">Oxidoreductase</keyword>
<organism evidence="5 6">
    <name type="scientific">Nocardia nova SH22a</name>
    <dbReference type="NCBI Taxonomy" id="1415166"/>
    <lineage>
        <taxon>Bacteria</taxon>
        <taxon>Bacillati</taxon>
        <taxon>Actinomycetota</taxon>
        <taxon>Actinomycetes</taxon>
        <taxon>Mycobacteriales</taxon>
        <taxon>Nocardiaceae</taxon>
        <taxon>Nocardia</taxon>
    </lineage>
</organism>
<dbReference type="PANTHER" id="PTHR43103">
    <property type="entry name" value="NUCLEOSIDE-DIPHOSPHATE-SUGAR EPIMERASE"/>
    <property type="match status" value="1"/>
</dbReference>
<proteinExistence type="inferred from homology"/>
<evidence type="ECO:0000256" key="1">
    <source>
        <dbReference type="ARBA" id="ARBA00007637"/>
    </source>
</evidence>
<dbReference type="AlphaFoldDB" id="W5TJR9"/>
<dbReference type="InterPro" id="IPR001509">
    <property type="entry name" value="Epimerase_deHydtase"/>
</dbReference>
<sequence>MVGTEADRGDGSKAGPILVTGAFGLVGTAVVRALNAAGVPVVATDLDVPANRRAARRLTRAGGTVRWTDLTAPEQVETLLDAVRPSAIVHLAAIIPPVCYQRRRLARAVNVDATATLVRCAEKLSAPSRFVLASSIAVYGARNPHRDEGLLSADTPMRPSDLYGAHKAAAEGVVRSSSLEWVILRLGGVLSVEPMPGLNSDTLYFEAAIPADGRISTVDVRDVATAMVAATTTESTKEIFLIGGDRSHRLRQRDIGSSVAAATGLTDAIPPGRPGDPARDEAWFATDWMDTERSQEVLRFQEHSFPDMLAEILSRTGLLRYLAAPAAPAVRWYLRRSSPYRDEPGAFADPWKVIRARLGDPDPDLL</sequence>
<dbReference type="Pfam" id="PF01370">
    <property type="entry name" value="Epimerase"/>
    <property type="match status" value="1"/>
</dbReference>
<dbReference type="GO" id="GO:0016491">
    <property type="term" value="F:oxidoreductase activity"/>
    <property type="evidence" value="ECO:0007669"/>
    <property type="project" value="UniProtKB-KW"/>
</dbReference>
<comment type="similarity">
    <text evidence="1">Belongs to the NAD(P)-dependent epimerase/dehydratase family.</text>
</comment>
<evidence type="ECO:0000313" key="6">
    <source>
        <dbReference type="Proteomes" id="UP000019150"/>
    </source>
</evidence>
<dbReference type="RefSeq" id="WP_025350999.1">
    <property type="nucleotide sequence ID" value="NZ_CP006850.1"/>
</dbReference>
<dbReference type="HOGENOM" id="CLU_039511_0_0_11"/>
<dbReference type="STRING" id="1415166.NONO_c48210"/>
<dbReference type="eggNOG" id="COG0451">
    <property type="taxonomic scope" value="Bacteria"/>
</dbReference>
<dbReference type="KEGG" id="nno:NONO_c48210"/>
<dbReference type="OrthoDB" id="4373834at2"/>
<dbReference type="EMBL" id="CP006850">
    <property type="protein sequence ID" value="AHH19605.1"/>
    <property type="molecule type" value="Genomic_DNA"/>
</dbReference>
<evidence type="ECO:0000256" key="3">
    <source>
        <dbReference type="ARBA" id="ARBA00023027"/>
    </source>
</evidence>
<dbReference type="CDD" id="cd08946">
    <property type="entry name" value="SDR_e"/>
    <property type="match status" value="1"/>
</dbReference>
<feature type="domain" description="NAD-dependent epimerase/dehydratase" evidence="4">
    <location>
        <begin position="17"/>
        <end position="243"/>
    </location>
</feature>
<evidence type="ECO:0000313" key="5">
    <source>
        <dbReference type="EMBL" id="AHH19605.1"/>
    </source>
</evidence>
<reference evidence="5 6" key="1">
    <citation type="journal article" date="2014" name="Appl. Environ. Microbiol.">
        <title>Insights into the Microbial Degradation of Rubber and Gutta-Percha by Analysis of the Complete Genome of Nocardia nova SH22a.</title>
        <authorList>
            <person name="Luo Q."/>
            <person name="Hiessl S."/>
            <person name="Poehlein A."/>
            <person name="Daniel R."/>
            <person name="Steinbuchel A."/>
        </authorList>
    </citation>
    <scope>NUCLEOTIDE SEQUENCE [LARGE SCALE GENOMIC DNA]</scope>
    <source>
        <strain evidence="5">SH22a</strain>
    </source>
</reference>
<keyword evidence="3" id="KW-0520">NAD</keyword>
<keyword evidence="6" id="KW-1185">Reference proteome</keyword>
<gene>
    <name evidence="5" type="ORF">NONO_c48210</name>
</gene>
<protein>
    <submittedName>
        <fullName evidence="5">NAD dependent epimerase/dehydratase family protein</fullName>
    </submittedName>
</protein>
<dbReference type="Proteomes" id="UP000019150">
    <property type="component" value="Chromosome"/>
</dbReference>
<name>W5TJR9_9NOCA</name>
<dbReference type="SUPFAM" id="SSF51735">
    <property type="entry name" value="NAD(P)-binding Rossmann-fold domains"/>
    <property type="match status" value="1"/>
</dbReference>